<keyword evidence="2" id="KW-1185">Reference proteome</keyword>
<proteinExistence type="predicted"/>
<evidence type="ECO:0000313" key="2">
    <source>
        <dbReference type="Proteomes" id="UP001516400"/>
    </source>
</evidence>
<reference evidence="1 2" key="1">
    <citation type="journal article" date="2021" name="BMC Biol.">
        <title>Horizontally acquired antibacterial genes associated with adaptive radiation of ladybird beetles.</title>
        <authorList>
            <person name="Li H.S."/>
            <person name="Tang X.F."/>
            <person name="Huang Y.H."/>
            <person name="Xu Z.Y."/>
            <person name="Chen M.L."/>
            <person name="Du X.Y."/>
            <person name="Qiu B.Y."/>
            <person name="Chen P.T."/>
            <person name="Zhang W."/>
            <person name="Slipinski A."/>
            <person name="Escalona H.E."/>
            <person name="Waterhouse R.M."/>
            <person name="Zwick A."/>
            <person name="Pang H."/>
        </authorList>
    </citation>
    <scope>NUCLEOTIDE SEQUENCE [LARGE SCALE GENOMIC DNA]</scope>
    <source>
        <strain evidence="1">SYSU2018</strain>
    </source>
</reference>
<dbReference type="EMBL" id="JABFTP020000144">
    <property type="protein sequence ID" value="KAL3281408.1"/>
    <property type="molecule type" value="Genomic_DNA"/>
</dbReference>
<comment type="caution">
    <text evidence="1">The sequence shown here is derived from an EMBL/GenBank/DDBJ whole genome shotgun (WGS) entry which is preliminary data.</text>
</comment>
<gene>
    <name evidence="1" type="ORF">HHI36_004617</name>
</gene>
<dbReference type="AlphaFoldDB" id="A0ABD2NS60"/>
<sequence length="97" mass="10830">MDYDMSDDENVDDLCKLLGIKILPKKKNEKFSNKENFVINNLHVVIVPDNPNVSGEVSGQDLSKCHVMMVEAANHSPVLPANIEPANIHYEPTSEIK</sequence>
<organism evidence="1 2">
    <name type="scientific">Cryptolaemus montrouzieri</name>
    <dbReference type="NCBI Taxonomy" id="559131"/>
    <lineage>
        <taxon>Eukaryota</taxon>
        <taxon>Metazoa</taxon>
        <taxon>Ecdysozoa</taxon>
        <taxon>Arthropoda</taxon>
        <taxon>Hexapoda</taxon>
        <taxon>Insecta</taxon>
        <taxon>Pterygota</taxon>
        <taxon>Neoptera</taxon>
        <taxon>Endopterygota</taxon>
        <taxon>Coleoptera</taxon>
        <taxon>Polyphaga</taxon>
        <taxon>Cucujiformia</taxon>
        <taxon>Coccinelloidea</taxon>
        <taxon>Coccinellidae</taxon>
        <taxon>Scymninae</taxon>
        <taxon>Scymnini</taxon>
        <taxon>Cryptolaemus</taxon>
    </lineage>
</organism>
<accession>A0ABD2NS60</accession>
<name>A0ABD2NS60_9CUCU</name>
<protein>
    <submittedName>
        <fullName evidence="1">Uncharacterized protein</fullName>
    </submittedName>
</protein>
<evidence type="ECO:0000313" key="1">
    <source>
        <dbReference type="EMBL" id="KAL3281408.1"/>
    </source>
</evidence>
<dbReference type="Proteomes" id="UP001516400">
    <property type="component" value="Unassembled WGS sequence"/>
</dbReference>